<protein>
    <submittedName>
        <fullName evidence="2">CO/xanthine dehydrogenase FAD-binding subunit</fullName>
    </submittedName>
</protein>
<accession>A0ABU0LRN6</accession>
<evidence type="ECO:0000313" key="3">
    <source>
        <dbReference type="Proteomes" id="UP001235094"/>
    </source>
</evidence>
<comment type="caution">
    <text evidence="2">The sequence shown here is derived from an EMBL/GenBank/DDBJ whole genome shotgun (WGS) entry which is preliminary data.</text>
</comment>
<dbReference type="InterPro" id="IPR051312">
    <property type="entry name" value="Diverse_Substr_Oxidored"/>
</dbReference>
<organism evidence="2 3">
    <name type="scientific">Ancylobacter amanitiformis</name>
    <dbReference type="NCBI Taxonomy" id="217069"/>
    <lineage>
        <taxon>Bacteria</taxon>
        <taxon>Pseudomonadati</taxon>
        <taxon>Pseudomonadota</taxon>
        <taxon>Alphaproteobacteria</taxon>
        <taxon>Hyphomicrobiales</taxon>
        <taxon>Xanthobacteraceae</taxon>
        <taxon>Ancylobacter</taxon>
    </lineage>
</organism>
<dbReference type="SUPFAM" id="SSF56176">
    <property type="entry name" value="FAD-binding/transporter-associated domain-like"/>
    <property type="match status" value="1"/>
</dbReference>
<evidence type="ECO:0000313" key="2">
    <source>
        <dbReference type="EMBL" id="MDQ0511377.1"/>
    </source>
</evidence>
<dbReference type="PROSITE" id="PS51387">
    <property type="entry name" value="FAD_PCMH"/>
    <property type="match status" value="1"/>
</dbReference>
<dbReference type="InterPro" id="IPR016169">
    <property type="entry name" value="FAD-bd_PCMH_sub2"/>
</dbReference>
<evidence type="ECO:0000259" key="1">
    <source>
        <dbReference type="PROSITE" id="PS51387"/>
    </source>
</evidence>
<dbReference type="PANTHER" id="PTHR42659:SF9">
    <property type="entry name" value="XANTHINE DEHYDROGENASE FAD-BINDING SUBUNIT XDHB-RELATED"/>
    <property type="match status" value="1"/>
</dbReference>
<keyword evidence="3" id="KW-1185">Reference proteome</keyword>
<dbReference type="RefSeq" id="WP_306890062.1">
    <property type="nucleotide sequence ID" value="NZ_JAUSVR010000006.1"/>
</dbReference>
<dbReference type="Proteomes" id="UP001235094">
    <property type="component" value="Unassembled WGS sequence"/>
</dbReference>
<dbReference type="InterPro" id="IPR036318">
    <property type="entry name" value="FAD-bd_PCMH-like_sf"/>
</dbReference>
<dbReference type="EMBL" id="JAUSVR010000006">
    <property type="protein sequence ID" value="MDQ0511377.1"/>
    <property type="molecule type" value="Genomic_DNA"/>
</dbReference>
<proteinExistence type="predicted"/>
<dbReference type="Gene3D" id="3.30.465.10">
    <property type="match status" value="1"/>
</dbReference>
<dbReference type="Pfam" id="PF00941">
    <property type="entry name" value="FAD_binding_5"/>
    <property type="match status" value="1"/>
</dbReference>
<dbReference type="InterPro" id="IPR016166">
    <property type="entry name" value="FAD-bd_PCMH"/>
</dbReference>
<dbReference type="InterPro" id="IPR002346">
    <property type="entry name" value="Mopterin_DH_FAD-bd"/>
</dbReference>
<reference evidence="2 3" key="1">
    <citation type="submission" date="2023-07" db="EMBL/GenBank/DDBJ databases">
        <title>Genomic Encyclopedia of Type Strains, Phase IV (KMG-IV): sequencing the most valuable type-strain genomes for metagenomic binning, comparative biology and taxonomic classification.</title>
        <authorList>
            <person name="Goeker M."/>
        </authorList>
    </citation>
    <scope>NUCLEOTIDE SEQUENCE [LARGE SCALE GENOMIC DNA]</scope>
    <source>
        <strain evidence="2 3">DSM 15561</strain>
    </source>
</reference>
<gene>
    <name evidence="2" type="ORF">QOZ99_002274</name>
</gene>
<dbReference type="PANTHER" id="PTHR42659">
    <property type="entry name" value="XANTHINE DEHYDROGENASE SUBUNIT C-RELATED"/>
    <property type="match status" value="1"/>
</dbReference>
<sequence>MDLNSVTAIVRPRARSEFAPPGAGDAILGGGTWLFSEPQPGVRRLIDLTDLNWPPLQASASGLSIAATCTVERLYGFDPPPDWRAASLIAACCRSFLASFKIWSMATVGGNLCLALPAGPMISLCAALEGTCVIWRADGGERRMPAIDFARGPLDNALEPGEVLRAIELPVEALRRQAAFRRASLTPLGRSGVLVIGTRAPDGRFALTVTAATRRPVQLRFEPMPGARLLADRLATAIPDALYHDDIHGRPDWRRHMTRELAEEIRDELAEGAG</sequence>
<feature type="domain" description="FAD-binding PCMH-type" evidence="1">
    <location>
        <begin position="1"/>
        <end position="174"/>
    </location>
</feature>
<name>A0ABU0LRN6_9HYPH</name>